<accession>B2A0A1</accession>
<sequence>MNHPGEPLARELAWMAELKLDFIDLTLEPPAAATWSLQPAEVSRMLRDHGLGVVGHTAFYLPIASSFESLRRAALDELKRAAEFFAKIGAKWMNVHPDGHAPFIDEPTIVLRNVSTLRELVEFAAPLGVGIMLENVPGRFNTVPQLTPILDAIPQLGLHLDIGHCNLGLERSSAPEMIAHFRRRIAHVHVHDNRGGHADLHLAIGMGQIDLAQHLRELRRSGYDQTITLEVFAPDRHFLGYSRDRLREMWNAAATAA</sequence>
<dbReference type="EMBL" id="CP001032">
    <property type="protein sequence ID" value="ACB77437.1"/>
    <property type="molecule type" value="Genomic_DNA"/>
</dbReference>
<dbReference type="eggNOG" id="COG1082">
    <property type="taxonomic scope" value="Bacteria"/>
</dbReference>
<dbReference type="InterPro" id="IPR036237">
    <property type="entry name" value="Xyl_isomerase-like_sf"/>
</dbReference>
<evidence type="ECO:0000259" key="1">
    <source>
        <dbReference type="Pfam" id="PF01261"/>
    </source>
</evidence>
<dbReference type="InterPro" id="IPR050312">
    <property type="entry name" value="IolE/XylAMocC-like"/>
</dbReference>
<dbReference type="InterPro" id="IPR013022">
    <property type="entry name" value="Xyl_isomerase-like_TIM-brl"/>
</dbReference>
<dbReference type="Proteomes" id="UP000007013">
    <property type="component" value="Chromosome"/>
</dbReference>
<name>B2A0A1_OPITP</name>
<organism evidence="2 3">
    <name type="scientific">Opitutus terrae (strain DSM 11246 / JCM 15787 / PB90-1)</name>
    <dbReference type="NCBI Taxonomy" id="452637"/>
    <lineage>
        <taxon>Bacteria</taxon>
        <taxon>Pseudomonadati</taxon>
        <taxon>Verrucomicrobiota</taxon>
        <taxon>Opitutia</taxon>
        <taxon>Opitutales</taxon>
        <taxon>Opitutaceae</taxon>
        <taxon>Opitutus</taxon>
    </lineage>
</organism>
<dbReference type="HOGENOM" id="CLU_050006_7_4_0"/>
<dbReference type="Pfam" id="PF01261">
    <property type="entry name" value="AP_endonuc_2"/>
    <property type="match status" value="1"/>
</dbReference>
<protein>
    <submittedName>
        <fullName evidence="2">Xylose isomerase domain protein TIM barrel</fullName>
    </submittedName>
</protein>
<keyword evidence="3" id="KW-1185">Reference proteome</keyword>
<proteinExistence type="predicted"/>
<evidence type="ECO:0000313" key="2">
    <source>
        <dbReference type="EMBL" id="ACB77437.1"/>
    </source>
</evidence>
<feature type="domain" description="Xylose isomerase-like TIM barrel" evidence="1">
    <location>
        <begin position="12"/>
        <end position="235"/>
    </location>
</feature>
<dbReference type="RefSeq" id="WP_012376965.1">
    <property type="nucleotide sequence ID" value="NC_010571.1"/>
</dbReference>
<evidence type="ECO:0000313" key="3">
    <source>
        <dbReference type="Proteomes" id="UP000007013"/>
    </source>
</evidence>
<keyword evidence="2" id="KW-0413">Isomerase</keyword>
<dbReference type="KEGG" id="ote:Oter_4163"/>
<dbReference type="SUPFAM" id="SSF51658">
    <property type="entry name" value="Xylose isomerase-like"/>
    <property type="match status" value="1"/>
</dbReference>
<dbReference type="PANTHER" id="PTHR12110:SF21">
    <property type="entry name" value="XYLOSE ISOMERASE-LIKE TIM BARREL DOMAIN-CONTAINING PROTEIN"/>
    <property type="match status" value="1"/>
</dbReference>
<dbReference type="AlphaFoldDB" id="B2A0A1"/>
<reference evidence="2 3" key="1">
    <citation type="journal article" date="2011" name="J. Bacteriol.">
        <title>Genome sequence of the verrucomicrobium Opitutus terrae PB90-1, an abundant inhabitant of rice paddy soil ecosystems.</title>
        <authorList>
            <person name="van Passel M.W."/>
            <person name="Kant R."/>
            <person name="Palva A."/>
            <person name="Copeland A."/>
            <person name="Lucas S."/>
            <person name="Lapidus A."/>
            <person name="Glavina del Rio T."/>
            <person name="Pitluck S."/>
            <person name="Goltsman E."/>
            <person name="Clum A."/>
            <person name="Sun H."/>
            <person name="Schmutz J."/>
            <person name="Larimer F.W."/>
            <person name="Land M.L."/>
            <person name="Hauser L."/>
            <person name="Kyrpides N."/>
            <person name="Mikhailova N."/>
            <person name="Richardson P.P."/>
            <person name="Janssen P.H."/>
            <person name="de Vos W.M."/>
            <person name="Smidt H."/>
        </authorList>
    </citation>
    <scope>NUCLEOTIDE SEQUENCE [LARGE SCALE GENOMIC DNA]</scope>
    <source>
        <strain evidence="3">DSM 11246 / JCM 15787 / PB90-1</strain>
    </source>
</reference>
<dbReference type="GO" id="GO:0016853">
    <property type="term" value="F:isomerase activity"/>
    <property type="evidence" value="ECO:0007669"/>
    <property type="project" value="UniProtKB-KW"/>
</dbReference>
<dbReference type="STRING" id="452637.Oter_4163"/>
<dbReference type="PANTHER" id="PTHR12110">
    <property type="entry name" value="HYDROXYPYRUVATE ISOMERASE"/>
    <property type="match status" value="1"/>
</dbReference>
<gene>
    <name evidence="2" type="ordered locus">Oter_4163</name>
</gene>
<dbReference type="Gene3D" id="3.20.20.150">
    <property type="entry name" value="Divalent-metal-dependent TIM barrel enzymes"/>
    <property type="match status" value="1"/>
</dbReference>